<name>A0A1Y2I2Q7_9FUNG</name>
<keyword evidence="2" id="KW-0472">Membrane</keyword>
<proteinExistence type="predicted"/>
<keyword evidence="2" id="KW-1133">Transmembrane helix</keyword>
<keyword evidence="2" id="KW-0812">Transmembrane</keyword>
<dbReference type="OrthoDB" id="10435272at2759"/>
<evidence type="ECO:0000256" key="2">
    <source>
        <dbReference type="SAM" id="Phobius"/>
    </source>
</evidence>
<feature type="compositionally biased region" description="Polar residues" evidence="1">
    <location>
        <begin position="276"/>
        <end position="293"/>
    </location>
</feature>
<dbReference type="AlphaFoldDB" id="A0A1Y2I2Q7"/>
<reference evidence="3 4" key="1">
    <citation type="submission" date="2016-07" db="EMBL/GenBank/DDBJ databases">
        <title>Pervasive Adenine N6-methylation of Active Genes in Fungi.</title>
        <authorList>
            <consortium name="DOE Joint Genome Institute"/>
            <person name="Mondo S.J."/>
            <person name="Dannebaum R.O."/>
            <person name="Kuo R.C."/>
            <person name="Labutti K."/>
            <person name="Haridas S."/>
            <person name="Kuo A."/>
            <person name="Salamov A."/>
            <person name="Ahrendt S.R."/>
            <person name="Lipzen A."/>
            <person name="Sullivan W."/>
            <person name="Andreopoulos W.B."/>
            <person name="Clum A."/>
            <person name="Lindquist E."/>
            <person name="Daum C."/>
            <person name="Ramamoorthy G.K."/>
            <person name="Gryganskyi A."/>
            <person name="Culley D."/>
            <person name="Magnuson J.K."/>
            <person name="James T.Y."/>
            <person name="O'Malley M.A."/>
            <person name="Stajich J.E."/>
            <person name="Spatafora J.W."/>
            <person name="Visel A."/>
            <person name="Grigoriev I.V."/>
        </authorList>
    </citation>
    <scope>NUCLEOTIDE SEQUENCE [LARGE SCALE GENOMIC DNA]</scope>
    <source>
        <strain evidence="3 4">PL171</strain>
    </source>
</reference>
<keyword evidence="4" id="KW-1185">Reference proteome</keyword>
<comment type="caution">
    <text evidence="3">The sequence shown here is derived from an EMBL/GenBank/DDBJ whole genome shotgun (WGS) entry which is preliminary data.</text>
</comment>
<dbReference type="EMBL" id="MCFL01000002">
    <property type="protein sequence ID" value="ORZ41019.1"/>
    <property type="molecule type" value="Genomic_DNA"/>
</dbReference>
<feature type="transmembrane region" description="Helical" evidence="2">
    <location>
        <begin position="43"/>
        <end position="65"/>
    </location>
</feature>
<dbReference type="Proteomes" id="UP000193411">
    <property type="component" value="Unassembled WGS sequence"/>
</dbReference>
<feature type="transmembrane region" description="Helical" evidence="2">
    <location>
        <begin position="169"/>
        <end position="193"/>
    </location>
</feature>
<feature type="transmembrane region" description="Helical" evidence="2">
    <location>
        <begin position="12"/>
        <end position="31"/>
    </location>
</feature>
<evidence type="ECO:0000313" key="3">
    <source>
        <dbReference type="EMBL" id="ORZ41019.1"/>
    </source>
</evidence>
<feature type="region of interest" description="Disordered" evidence="1">
    <location>
        <begin position="275"/>
        <end position="321"/>
    </location>
</feature>
<protein>
    <submittedName>
        <fullName evidence="3">Uncharacterized protein</fullName>
    </submittedName>
</protein>
<evidence type="ECO:0000313" key="4">
    <source>
        <dbReference type="Proteomes" id="UP000193411"/>
    </source>
</evidence>
<accession>A0A1Y2I2Q7</accession>
<sequence>MSLSASNGMQRTVGLVMSGMAIGIAYCTILIPPRTANLKIRFWVKLARYLAVITSMMTTFVGFHMTHLTFASTLGDYRLVIPEMGGFLVATLMFHQAFFAVMAYLLILRIRSILPWASNHPKFVPIALTFAMALIAFPALMLLIAIGQAQEITKFLPNFFYNRMFKTSLAIQSTIIGAAAICTDLTILFKIAASRSALAQNDLKTRARLKRQMIIVGVNAAVTLIEVSVRVAATLATYIGIDTYIKGLNISVDIFTYCTIGVTVSDVLRAPAKSVATASSDNSSNPGADSVTKQGRESAGPAKVLTSVPARRGSDVGNGQA</sequence>
<feature type="transmembrane region" description="Helical" evidence="2">
    <location>
        <begin position="214"/>
        <end position="241"/>
    </location>
</feature>
<evidence type="ECO:0000256" key="1">
    <source>
        <dbReference type="SAM" id="MobiDB-lite"/>
    </source>
</evidence>
<organism evidence="3 4">
    <name type="scientific">Catenaria anguillulae PL171</name>
    <dbReference type="NCBI Taxonomy" id="765915"/>
    <lineage>
        <taxon>Eukaryota</taxon>
        <taxon>Fungi</taxon>
        <taxon>Fungi incertae sedis</taxon>
        <taxon>Blastocladiomycota</taxon>
        <taxon>Blastocladiomycetes</taxon>
        <taxon>Blastocladiales</taxon>
        <taxon>Catenariaceae</taxon>
        <taxon>Catenaria</taxon>
    </lineage>
</organism>
<feature type="transmembrane region" description="Helical" evidence="2">
    <location>
        <begin position="128"/>
        <end position="149"/>
    </location>
</feature>
<feature type="transmembrane region" description="Helical" evidence="2">
    <location>
        <begin position="85"/>
        <end position="107"/>
    </location>
</feature>
<gene>
    <name evidence="3" type="ORF">BCR44DRAFT_42472</name>
</gene>